<proteinExistence type="predicted"/>
<name>A0A8J7YX41_9CYAN</name>
<comment type="caution">
    <text evidence="2">The sequence shown here is derived from an EMBL/GenBank/DDBJ whole genome shotgun (WGS) entry which is preliminary data.</text>
</comment>
<keyword evidence="3" id="KW-1185">Reference proteome</keyword>
<gene>
    <name evidence="2" type="ORF">GS601_00470</name>
</gene>
<feature type="region of interest" description="Disordered" evidence="1">
    <location>
        <begin position="1"/>
        <end position="100"/>
    </location>
</feature>
<feature type="compositionally biased region" description="Basic and acidic residues" evidence="1">
    <location>
        <begin position="72"/>
        <end position="89"/>
    </location>
</feature>
<dbReference type="Proteomes" id="UP000646053">
    <property type="component" value="Unassembled WGS sequence"/>
</dbReference>
<sequence length="100" mass="10731">MSETDKDFNQTYDAEQMTEEISSGDRPAPNVDVSADYEASKELSVSAIDQSEEGAKAAEAVSSHQLEVPETGDIKAESTSDPSDYKAMAKEVNPISGNEK</sequence>
<dbReference type="EMBL" id="WVIE01000001">
    <property type="protein sequence ID" value="NDJ15774.1"/>
    <property type="molecule type" value="Genomic_DNA"/>
</dbReference>
<dbReference type="RefSeq" id="WP_162421186.1">
    <property type="nucleotide sequence ID" value="NZ_WVIE01000001.1"/>
</dbReference>
<protein>
    <submittedName>
        <fullName evidence="2">Uncharacterized protein</fullName>
    </submittedName>
</protein>
<evidence type="ECO:0000313" key="3">
    <source>
        <dbReference type="Proteomes" id="UP000646053"/>
    </source>
</evidence>
<reference evidence="2" key="1">
    <citation type="submission" date="2019-12" db="EMBL/GenBank/DDBJ databases">
        <title>High-Quality draft genome sequences of three cyanobacteria isolated from the limestone walls of the Old Cathedral of Coimbra.</title>
        <authorList>
            <person name="Tiago I."/>
            <person name="Soares F."/>
            <person name="Portugal A."/>
        </authorList>
    </citation>
    <scope>NUCLEOTIDE SEQUENCE</scope>
    <source>
        <strain evidence="2">A</strain>
    </source>
</reference>
<dbReference type="AlphaFoldDB" id="A0A8J7YX41"/>
<organism evidence="2 3">
    <name type="scientific">Myxacorys almedinensis A</name>
    <dbReference type="NCBI Taxonomy" id="2690445"/>
    <lineage>
        <taxon>Bacteria</taxon>
        <taxon>Bacillati</taxon>
        <taxon>Cyanobacteriota</taxon>
        <taxon>Cyanophyceae</taxon>
        <taxon>Leptolyngbyales</taxon>
        <taxon>Leptolyngbyaceae</taxon>
        <taxon>Myxacorys</taxon>
        <taxon>Myxacorys almedinensis</taxon>
    </lineage>
</organism>
<evidence type="ECO:0000256" key="1">
    <source>
        <dbReference type="SAM" id="MobiDB-lite"/>
    </source>
</evidence>
<accession>A0A8J7YX41</accession>
<evidence type="ECO:0000313" key="2">
    <source>
        <dbReference type="EMBL" id="NDJ15774.1"/>
    </source>
</evidence>